<dbReference type="Proteomes" id="UP000290767">
    <property type="component" value="Unassembled WGS sequence"/>
</dbReference>
<evidence type="ECO:0000313" key="1">
    <source>
        <dbReference type="EMBL" id="RXT28475.1"/>
    </source>
</evidence>
<dbReference type="AlphaFoldDB" id="A0A444NFS3"/>
<comment type="caution">
    <text evidence="1">The sequence shown here is derived from an EMBL/GenBank/DDBJ whole genome shotgun (WGS) entry which is preliminary data.</text>
</comment>
<protein>
    <submittedName>
        <fullName evidence="1">Uncharacterized protein</fullName>
    </submittedName>
</protein>
<gene>
    <name evidence="1" type="ORF">B5P46_06715</name>
</gene>
<reference evidence="1 2" key="1">
    <citation type="submission" date="2017-03" db="EMBL/GenBank/DDBJ databases">
        <authorList>
            <person name="Safronova V.I."/>
            <person name="Sazanova A.L."/>
            <person name="Chirak E.R."/>
        </authorList>
    </citation>
    <scope>NUCLEOTIDE SEQUENCE [LARGE SCALE GENOMIC DNA]</scope>
    <source>
        <strain evidence="1 2">Tri-43</strain>
    </source>
</reference>
<evidence type="ECO:0000313" key="2">
    <source>
        <dbReference type="Proteomes" id="UP000290767"/>
    </source>
</evidence>
<organism evidence="1 2">
    <name type="scientific">Rhizobium leguminosarum</name>
    <dbReference type="NCBI Taxonomy" id="384"/>
    <lineage>
        <taxon>Bacteria</taxon>
        <taxon>Pseudomonadati</taxon>
        <taxon>Pseudomonadota</taxon>
        <taxon>Alphaproteobacteria</taxon>
        <taxon>Hyphomicrobiales</taxon>
        <taxon>Rhizobiaceae</taxon>
        <taxon>Rhizobium/Agrobacterium group</taxon>
        <taxon>Rhizobium</taxon>
    </lineage>
</organism>
<dbReference type="EMBL" id="MZMU01000003">
    <property type="protein sequence ID" value="RXT28475.1"/>
    <property type="molecule type" value="Genomic_DNA"/>
</dbReference>
<accession>A0A444NFS3</accession>
<sequence length="74" mass="8107">MHVARLLVLTPLFALIVTPAYAYLDPGTGSIIIQSVIGAFAVGAASISLFWQRVKSFLCRTGDNQRQKSGRERK</sequence>
<proteinExistence type="predicted"/>
<name>A0A444NFS3_RHILE</name>